<keyword evidence="3" id="KW-1185">Reference proteome</keyword>
<organism evidence="2 3">
    <name type="scientific">Clostridium aciditolerans</name>
    <dbReference type="NCBI Taxonomy" id="339861"/>
    <lineage>
        <taxon>Bacteria</taxon>
        <taxon>Bacillati</taxon>
        <taxon>Bacillota</taxon>
        <taxon>Clostridia</taxon>
        <taxon>Eubacteriales</taxon>
        <taxon>Clostridiaceae</taxon>
        <taxon>Clostridium</taxon>
    </lineage>
</organism>
<dbReference type="CDD" id="cd04301">
    <property type="entry name" value="NAT_SF"/>
    <property type="match status" value="1"/>
</dbReference>
<reference evidence="2" key="1">
    <citation type="submission" date="2020-12" db="EMBL/GenBank/DDBJ databases">
        <title>Clostridium thailandense sp. nov., a novel acetogenic bacterium isolated from peat land soil in Thailand.</title>
        <authorList>
            <person name="Chaikitkaew S."/>
            <person name="Birkeland N.K."/>
        </authorList>
    </citation>
    <scope>NUCLEOTIDE SEQUENCE</scope>
    <source>
        <strain evidence="2">DSM 17425</strain>
    </source>
</reference>
<dbReference type="AlphaFoldDB" id="A0A934I4B0"/>
<gene>
    <name evidence="2" type="ORF">I6U51_24415</name>
</gene>
<evidence type="ECO:0000313" key="2">
    <source>
        <dbReference type="EMBL" id="MBI6875807.1"/>
    </source>
</evidence>
<feature type="domain" description="N-acetyltransferase" evidence="1">
    <location>
        <begin position="11"/>
        <end position="165"/>
    </location>
</feature>
<dbReference type="Gene3D" id="3.40.630.30">
    <property type="match status" value="1"/>
</dbReference>
<sequence length="170" mass="19828">MKHIEEKSDLINIRNTQEDDLDFVIASEQEPNNAQYVDQWTKEQHRNALAQDDILHLIVEDKTTNKPVGYLIIAGLTNQHRNIEFKRIVISDKGKGFGRETLKLVKKIAFEQLNAHRLWLDVRYKNHGAQNLYKSEGFIEEGILRECILYNENYESIIIMSILKNEYNGG</sequence>
<dbReference type="InterPro" id="IPR016181">
    <property type="entry name" value="Acyl_CoA_acyltransferase"/>
</dbReference>
<dbReference type="InterPro" id="IPR000182">
    <property type="entry name" value="GNAT_dom"/>
</dbReference>
<dbReference type="Pfam" id="PF00583">
    <property type="entry name" value="Acetyltransf_1"/>
    <property type="match status" value="1"/>
</dbReference>
<name>A0A934I4B0_9CLOT</name>
<dbReference type="Proteomes" id="UP000622687">
    <property type="component" value="Unassembled WGS sequence"/>
</dbReference>
<dbReference type="PROSITE" id="PS51186">
    <property type="entry name" value="GNAT"/>
    <property type="match status" value="1"/>
</dbReference>
<dbReference type="PANTHER" id="PTHR43415:SF3">
    <property type="entry name" value="GNAT-FAMILY ACETYLTRANSFERASE"/>
    <property type="match status" value="1"/>
</dbReference>
<dbReference type="SUPFAM" id="SSF55729">
    <property type="entry name" value="Acyl-CoA N-acyltransferases (Nat)"/>
    <property type="match status" value="1"/>
</dbReference>
<dbReference type="RefSeq" id="WP_211145141.1">
    <property type="nucleotide sequence ID" value="NZ_JAEEGB010000061.1"/>
</dbReference>
<accession>A0A934I4B0</accession>
<protein>
    <submittedName>
        <fullName evidence="2">GNAT family N-acetyltransferase</fullName>
    </submittedName>
</protein>
<evidence type="ECO:0000259" key="1">
    <source>
        <dbReference type="PROSITE" id="PS51186"/>
    </source>
</evidence>
<dbReference type="EMBL" id="JAEEGB010000061">
    <property type="protein sequence ID" value="MBI6875807.1"/>
    <property type="molecule type" value="Genomic_DNA"/>
</dbReference>
<comment type="caution">
    <text evidence="2">The sequence shown here is derived from an EMBL/GenBank/DDBJ whole genome shotgun (WGS) entry which is preliminary data.</text>
</comment>
<proteinExistence type="predicted"/>
<dbReference type="GO" id="GO:0016747">
    <property type="term" value="F:acyltransferase activity, transferring groups other than amino-acyl groups"/>
    <property type="evidence" value="ECO:0007669"/>
    <property type="project" value="InterPro"/>
</dbReference>
<evidence type="ECO:0000313" key="3">
    <source>
        <dbReference type="Proteomes" id="UP000622687"/>
    </source>
</evidence>
<dbReference type="PANTHER" id="PTHR43415">
    <property type="entry name" value="SPERMIDINE N(1)-ACETYLTRANSFERASE"/>
    <property type="match status" value="1"/>
</dbReference>